<comment type="caution">
    <text evidence="1">The sequence shown here is derived from an EMBL/GenBank/DDBJ whole genome shotgun (WGS) entry which is preliminary data.</text>
</comment>
<gene>
    <name evidence="1" type="ORF">H9648_09035</name>
</gene>
<dbReference type="EMBL" id="JACSQM010000003">
    <property type="protein sequence ID" value="MBD7964194.1"/>
    <property type="molecule type" value="Genomic_DNA"/>
</dbReference>
<organism evidence="1 2">
    <name type="scientific">Fictibacillus norfolkensis</name>
    <dbReference type="NCBI Taxonomy" id="2762233"/>
    <lineage>
        <taxon>Bacteria</taxon>
        <taxon>Bacillati</taxon>
        <taxon>Bacillota</taxon>
        <taxon>Bacilli</taxon>
        <taxon>Bacillales</taxon>
        <taxon>Fictibacillaceae</taxon>
        <taxon>Fictibacillus</taxon>
    </lineage>
</organism>
<dbReference type="RefSeq" id="WP_191753557.1">
    <property type="nucleotide sequence ID" value="NZ_JACSQM010000003.1"/>
</dbReference>
<sequence>MSNSLNNTGLQPECIVAQKLFDWVIVRTERDFLVTLGEACLAAINAALALGQTVEGRATLISVACNIENISRVDDRIGRLILSKTAVVRVQFFNTSVTPNELLCDFETEQLITTERACVCLPPEFTLDNVTCDVFQSNVEVLGLPNANGIITVVADFCQQITVEDVVRLEVMARYCHPRENDIECGSITCVFPTPPQQCPDIFPPADMA</sequence>
<proteinExistence type="predicted"/>
<reference evidence="1 2" key="1">
    <citation type="submission" date="2020-08" db="EMBL/GenBank/DDBJ databases">
        <title>A Genomic Blueprint of the Chicken Gut Microbiome.</title>
        <authorList>
            <person name="Gilroy R."/>
            <person name="Ravi A."/>
            <person name="Getino M."/>
            <person name="Pursley I."/>
            <person name="Horton D.L."/>
            <person name="Alikhan N.-F."/>
            <person name="Baker D."/>
            <person name="Gharbi K."/>
            <person name="Hall N."/>
            <person name="Watson M."/>
            <person name="Adriaenssens E.M."/>
            <person name="Foster-Nyarko E."/>
            <person name="Jarju S."/>
            <person name="Secka A."/>
            <person name="Antonio M."/>
            <person name="Oren A."/>
            <person name="Chaudhuri R."/>
            <person name="La Ragione R.M."/>
            <person name="Hildebrand F."/>
            <person name="Pallen M.J."/>
        </authorList>
    </citation>
    <scope>NUCLEOTIDE SEQUENCE [LARGE SCALE GENOMIC DNA]</scope>
    <source>
        <strain evidence="1 2">Sa2CUA10</strain>
    </source>
</reference>
<accession>A0ABR8SL46</accession>
<protein>
    <recommendedName>
        <fullName evidence="3">SipL SPOCS domain-containing protein</fullName>
    </recommendedName>
</protein>
<name>A0ABR8SL46_9BACL</name>
<evidence type="ECO:0008006" key="3">
    <source>
        <dbReference type="Google" id="ProtNLM"/>
    </source>
</evidence>
<evidence type="ECO:0000313" key="2">
    <source>
        <dbReference type="Proteomes" id="UP000603641"/>
    </source>
</evidence>
<dbReference type="Proteomes" id="UP000603641">
    <property type="component" value="Unassembled WGS sequence"/>
</dbReference>
<evidence type="ECO:0000313" key="1">
    <source>
        <dbReference type="EMBL" id="MBD7964194.1"/>
    </source>
</evidence>
<keyword evidence="2" id="KW-1185">Reference proteome</keyword>